<proteinExistence type="evidence at transcript level"/>
<organism evidence="1">
    <name type="scientific">Gryllodes sigillatus</name>
    <dbReference type="NCBI Taxonomy" id="13551"/>
    <lineage>
        <taxon>Eukaryota</taxon>
        <taxon>Metazoa</taxon>
        <taxon>Ecdysozoa</taxon>
        <taxon>Arthropoda</taxon>
        <taxon>Hexapoda</taxon>
        <taxon>Insecta</taxon>
        <taxon>Pterygota</taxon>
        <taxon>Neoptera</taxon>
        <taxon>Polyneoptera</taxon>
        <taxon>Orthoptera</taxon>
        <taxon>Ensifera</taxon>
        <taxon>Gryllidea</taxon>
        <taxon>Grylloidea</taxon>
        <taxon>Gryllidae</taxon>
        <taxon>Gryllinae</taxon>
        <taxon>Gryllodes</taxon>
    </lineage>
</organism>
<reference evidence="1" key="1">
    <citation type="journal article" date="2015" name="PLoS ONE">
        <title>What's in the Gift? Towards a Molecular Dissection of Nuptial Feeding in a Cricket.</title>
        <authorList>
            <person name="Pauchet Y."/>
            <person name="Wielsch N."/>
            <person name="Wilkinson P.A."/>
            <person name="Sakaluk S.K."/>
            <person name="Svatos A."/>
            <person name="Ffrench-Constant R.H."/>
            <person name="Hunt J."/>
            <person name="Heckel D.G."/>
        </authorList>
    </citation>
    <scope>NUCLEOTIDE SEQUENCE</scope>
    <source>
        <tissue evidence="1">Accessory gland</tissue>
    </source>
</reference>
<sequence>PYYYQGMPYYYYQGTPYYYTDSDGKDIKEGKPFDTNDNKGFIYYGDPKSSDNNQGYGYNLLHSTYQFGNVANATATDGYPNWANVGSPINSMNFTNYNGGNIGNPGEGTYNYSIPYYYQGKPYYYYQGTPYYYTDSDGKDIKEGKPFDTNDNNGFIYYGDPQSSDNNQGYGYNLLHSTYQFGNVANATALDGYPNWANVGSSIKTINFTNYNGGYIGNPGEGTYNYSIPYYYQGMPYYYYQGTPYYYANGNAVDGYASEGNVDSHKINTINITNYKLGNIANAVANNGLKEGDSKTINLKGTNDVNFFNGATYAAYAPTGIAHVGAIDNHFYDDDVDHSGTAYSLVSYDHPDFDAHPEEHVASAVHTLPVAASQLDQGRYKSNILQHTVSSSIQPTWTIGGVHATNSAYDTIGSSNTANAVGIDTNTAGSSNHVKIVLPSYGSDEQQFSTYTGYGTGNIANANAIGKGDQTLGLLTNIGTTYHGTHSINGAVQHGSVANAIAIGKGSSGMQLVDPHTDGHLEEAAMPYVSYYISGSPNIANAVAVD</sequence>
<evidence type="ECO:0000313" key="1">
    <source>
        <dbReference type="EMBL" id="ALI59677.1"/>
    </source>
</evidence>
<protein>
    <submittedName>
        <fullName evidence="1">Spermatophylax protein 14</fullName>
    </submittedName>
</protein>
<name>A0A0P0AK10_9ORTH</name>
<feature type="non-terminal residue" evidence="1">
    <location>
        <position position="1"/>
    </location>
</feature>
<dbReference type="EMBL" id="KT355874">
    <property type="protein sequence ID" value="ALI59677.1"/>
    <property type="molecule type" value="mRNA"/>
</dbReference>
<accession>A0A0P0AK10</accession>
<dbReference type="AlphaFoldDB" id="A0A0P0AK10"/>